<dbReference type="Proteomes" id="UP000178086">
    <property type="component" value="Unassembled WGS sequence"/>
</dbReference>
<dbReference type="InterPro" id="IPR043717">
    <property type="entry name" value="DUF5658"/>
</dbReference>
<sequence length="175" mass="20095">MDKYVCYVGKDIKTGCEMPCEGCADFGPNRRSSGRRERIVSLKLWERRDGFDRRQNHGRRGFYSQVFGKGAFHLRENLYAVVLLLIMFNLFNIADFIFTLKALSAGHSEGNPVMDRLFTMGPAAAGAFKIAVGLIITAFIWFLRRYRLVLEAGIFILLLYMALIVYHIYGALRFY</sequence>
<evidence type="ECO:0000313" key="3">
    <source>
        <dbReference type="EMBL" id="OFW32123.1"/>
    </source>
</evidence>
<feature type="transmembrane region" description="Helical" evidence="1">
    <location>
        <begin position="148"/>
        <end position="169"/>
    </location>
</feature>
<gene>
    <name evidence="3" type="ORF">A2074_04510</name>
</gene>
<keyword evidence="1" id="KW-1133">Transmembrane helix</keyword>
<comment type="caution">
    <text evidence="3">The sequence shown here is derived from an EMBL/GenBank/DDBJ whole genome shotgun (WGS) entry which is preliminary data.</text>
</comment>
<evidence type="ECO:0000313" key="4">
    <source>
        <dbReference type="Proteomes" id="UP000178086"/>
    </source>
</evidence>
<feature type="transmembrane region" description="Helical" evidence="1">
    <location>
        <begin position="120"/>
        <end position="141"/>
    </location>
</feature>
<evidence type="ECO:0000256" key="1">
    <source>
        <dbReference type="SAM" id="Phobius"/>
    </source>
</evidence>
<protein>
    <recommendedName>
        <fullName evidence="2">DUF5658 domain-containing protein</fullName>
    </recommendedName>
</protein>
<keyword evidence="1" id="KW-0812">Transmembrane</keyword>
<dbReference type="Pfam" id="PF18902">
    <property type="entry name" value="DUF5658"/>
    <property type="match status" value="1"/>
</dbReference>
<accession>A0A1F2UNG2</accession>
<proteinExistence type="predicted"/>
<name>A0A1F2UNG2_9ACTN</name>
<keyword evidence="1" id="KW-0472">Membrane</keyword>
<dbReference type="EMBL" id="MELI01000104">
    <property type="protein sequence ID" value="OFW32123.1"/>
    <property type="molecule type" value="Genomic_DNA"/>
</dbReference>
<reference evidence="3 4" key="1">
    <citation type="journal article" date="2016" name="Nat. Commun.">
        <title>Thousands of microbial genomes shed light on interconnected biogeochemical processes in an aquifer system.</title>
        <authorList>
            <person name="Anantharaman K."/>
            <person name="Brown C.T."/>
            <person name="Hug L.A."/>
            <person name="Sharon I."/>
            <person name="Castelle C.J."/>
            <person name="Probst A.J."/>
            <person name="Thomas B.C."/>
            <person name="Singh A."/>
            <person name="Wilkins M.J."/>
            <person name="Karaoz U."/>
            <person name="Brodie E.L."/>
            <person name="Williams K.H."/>
            <person name="Hubbard S.S."/>
            <person name="Banfield J.F."/>
        </authorList>
    </citation>
    <scope>NUCLEOTIDE SEQUENCE [LARGE SCALE GENOMIC DNA]</scope>
</reference>
<dbReference type="AlphaFoldDB" id="A0A1F2UNG2"/>
<organism evidence="3 4">
    <name type="scientific">Candidatus Aquicultor primus</name>
    <dbReference type="NCBI Taxonomy" id="1797195"/>
    <lineage>
        <taxon>Bacteria</taxon>
        <taxon>Bacillati</taxon>
        <taxon>Actinomycetota</taxon>
        <taxon>Candidatus Aquicultoria</taxon>
        <taxon>Candidatus Aquicultorales</taxon>
        <taxon>Candidatus Aquicultoraceae</taxon>
        <taxon>Candidatus Aquicultor</taxon>
    </lineage>
</organism>
<feature type="transmembrane region" description="Helical" evidence="1">
    <location>
        <begin position="78"/>
        <end position="100"/>
    </location>
</feature>
<evidence type="ECO:0000259" key="2">
    <source>
        <dbReference type="Pfam" id="PF18902"/>
    </source>
</evidence>
<feature type="domain" description="DUF5658" evidence="2">
    <location>
        <begin position="87"/>
        <end position="169"/>
    </location>
</feature>